<evidence type="ECO:0000313" key="2">
    <source>
        <dbReference type="Proteomes" id="UP000604046"/>
    </source>
</evidence>
<dbReference type="AlphaFoldDB" id="A0A812Q0V6"/>
<proteinExistence type="predicted"/>
<evidence type="ECO:0000313" key="1">
    <source>
        <dbReference type="EMBL" id="CAE7378748.1"/>
    </source>
</evidence>
<keyword evidence="2" id="KW-1185">Reference proteome</keyword>
<dbReference type="Gene3D" id="1.20.120.1750">
    <property type="match status" value="1"/>
</dbReference>
<accession>A0A812Q0V6</accession>
<dbReference type="Proteomes" id="UP000604046">
    <property type="component" value="Unassembled WGS sequence"/>
</dbReference>
<sequence>MFLKWSIPYRTLSAFSVNRWLFRNPVVADSKYGGGYKSQEECDHVTCECGHEFCWDCGVDRRVPLAHDNRWHKPSCRYHTPYHEVAEPPRPSPHCPACRLLAASGDPRPCCWPPDDGYPETYIRM</sequence>
<protein>
    <recommendedName>
        <fullName evidence="3">RING-type domain-containing protein</fullName>
    </recommendedName>
</protein>
<evidence type="ECO:0008006" key="3">
    <source>
        <dbReference type="Google" id="ProtNLM"/>
    </source>
</evidence>
<dbReference type="OrthoDB" id="288005at2759"/>
<reference evidence="1" key="1">
    <citation type="submission" date="2021-02" db="EMBL/GenBank/DDBJ databases">
        <authorList>
            <person name="Dougan E. K."/>
            <person name="Rhodes N."/>
            <person name="Thang M."/>
            <person name="Chan C."/>
        </authorList>
    </citation>
    <scope>NUCLEOTIDE SEQUENCE</scope>
</reference>
<gene>
    <name evidence="1" type="ORF">SNAT2548_LOCUS20680</name>
</gene>
<name>A0A812Q0V6_9DINO</name>
<dbReference type="EMBL" id="CAJNDS010002218">
    <property type="protein sequence ID" value="CAE7378748.1"/>
    <property type="molecule type" value="Genomic_DNA"/>
</dbReference>
<comment type="caution">
    <text evidence="1">The sequence shown here is derived from an EMBL/GenBank/DDBJ whole genome shotgun (WGS) entry which is preliminary data.</text>
</comment>
<organism evidence="1 2">
    <name type="scientific">Symbiodinium natans</name>
    <dbReference type="NCBI Taxonomy" id="878477"/>
    <lineage>
        <taxon>Eukaryota</taxon>
        <taxon>Sar</taxon>
        <taxon>Alveolata</taxon>
        <taxon>Dinophyceae</taxon>
        <taxon>Suessiales</taxon>
        <taxon>Symbiodiniaceae</taxon>
        <taxon>Symbiodinium</taxon>
    </lineage>
</organism>